<dbReference type="GO" id="GO:0005829">
    <property type="term" value="C:cytosol"/>
    <property type="evidence" value="ECO:0007669"/>
    <property type="project" value="TreeGrafter"/>
</dbReference>
<dbReference type="Pfam" id="PF03938">
    <property type="entry name" value="OmpH"/>
    <property type="match status" value="1"/>
</dbReference>
<proteinExistence type="inferred from homology"/>
<dbReference type="PANTHER" id="PTHR35089:SF1">
    <property type="entry name" value="CHAPERONE PROTEIN SKP"/>
    <property type="match status" value="1"/>
</dbReference>
<evidence type="ECO:0000256" key="3">
    <source>
        <dbReference type="SAM" id="MobiDB-lite"/>
    </source>
</evidence>
<dbReference type="OrthoDB" id="1493259at2"/>
<dbReference type="PANTHER" id="PTHR35089">
    <property type="entry name" value="CHAPERONE PROTEIN SKP"/>
    <property type="match status" value="1"/>
</dbReference>
<reference evidence="4 5" key="1">
    <citation type="submission" date="2011-08" db="EMBL/GenBank/DDBJ databases">
        <title>The Genome Sequence of Alistipes indistinctus YIT 12060.</title>
        <authorList>
            <consortium name="The Broad Institute Genome Sequencing Platform"/>
            <person name="Earl A."/>
            <person name="Ward D."/>
            <person name="Feldgarden M."/>
            <person name="Gevers D."/>
            <person name="Morotomi M."/>
            <person name="Young S.K."/>
            <person name="Zeng Q."/>
            <person name="Gargeya S."/>
            <person name="Fitzgerald M."/>
            <person name="Haas B."/>
            <person name="Abouelleil A."/>
            <person name="Alvarado L."/>
            <person name="Arachchi H.M."/>
            <person name="Berlin A."/>
            <person name="Brown A."/>
            <person name="Chapman S.B."/>
            <person name="Chen Z."/>
            <person name="Dunbar C."/>
            <person name="Freedman E."/>
            <person name="Gearin G."/>
            <person name="Gellesch M."/>
            <person name="Goldberg J."/>
            <person name="Griggs A."/>
            <person name="Gujja S."/>
            <person name="Heiman D."/>
            <person name="Howarth C."/>
            <person name="Larson L."/>
            <person name="Lui A."/>
            <person name="MacDonald P.J.P."/>
            <person name="Montmayeur A."/>
            <person name="Murphy C."/>
            <person name="Neiman D."/>
            <person name="Pearson M."/>
            <person name="Priest M."/>
            <person name="Roberts A."/>
            <person name="Saif S."/>
            <person name="Shea T."/>
            <person name="Shenoy N."/>
            <person name="Sisk P."/>
            <person name="Stolte C."/>
            <person name="Sykes S."/>
            <person name="Wortman J."/>
            <person name="Nusbaum C."/>
            <person name="Birren B."/>
        </authorList>
    </citation>
    <scope>NUCLEOTIDE SEQUENCE [LARGE SCALE GENOMIC DNA]</scope>
    <source>
        <strain evidence="4 5">YIT 12060</strain>
    </source>
</reference>
<dbReference type="GeneID" id="92815515"/>
<dbReference type="Proteomes" id="UP000006008">
    <property type="component" value="Unassembled WGS sequence"/>
</dbReference>
<comment type="similarity">
    <text evidence="1">Belongs to the Skp family.</text>
</comment>
<sequence>MKNLLLAASAVALLAATGCSDKKGGSVAMSGADTVTTAASASVAYFNIDSLISKYDMYTDLRSAYEEKAKKADAELTSKGRALERGVRDYQEKVQNGLVTRAQAQGIEENLNRQQQAFVQHRDQVMGEMAEEEQVLLNQIHFSITEYLKEFNKDYRYSVILSTSTGGPIYNADPKLDITTVLLEGLNKKYAADKGKNKNALPAAPKTEETKPAK</sequence>
<name>G5H9Y4_9BACT</name>
<protein>
    <recommendedName>
        <fullName evidence="6">Outer membrane protein</fullName>
    </recommendedName>
</protein>
<keyword evidence="5" id="KW-1185">Reference proteome</keyword>
<dbReference type="STRING" id="742725.HMPREF9450_01449"/>
<dbReference type="EMBL" id="ADLD01000013">
    <property type="protein sequence ID" value="EHB91400.1"/>
    <property type="molecule type" value="Genomic_DNA"/>
</dbReference>
<comment type="caution">
    <text evidence="4">The sequence shown here is derived from an EMBL/GenBank/DDBJ whole genome shotgun (WGS) entry which is preliminary data.</text>
</comment>
<dbReference type="SMART" id="SM00935">
    <property type="entry name" value="OmpH"/>
    <property type="match status" value="1"/>
</dbReference>
<dbReference type="HOGENOM" id="CLU_053320_1_0_10"/>
<feature type="region of interest" description="Disordered" evidence="3">
    <location>
        <begin position="194"/>
        <end position="214"/>
    </location>
</feature>
<dbReference type="RefSeq" id="WP_009134255.1">
    <property type="nucleotide sequence ID" value="NZ_CP102250.1"/>
</dbReference>
<evidence type="ECO:0000313" key="4">
    <source>
        <dbReference type="EMBL" id="EHB91400.1"/>
    </source>
</evidence>
<evidence type="ECO:0000313" key="5">
    <source>
        <dbReference type="Proteomes" id="UP000006008"/>
    </source>
</evidence>
<dbReference type="Gene3D" id="3.30.910.20">
    <property type="entry name" value="Skp domain"/>
    <property type="match status" value="1"/>
</dbReference>
<evidence type="ECO:0008006" key="6">
    <source>
        <dbReference type="Google" id="ProtNLM"/>
    </source>
</evidence>
<organism evidence="4 5">
    <name type="scientific">Alistipes indistinctus YIT 12060</name>
    <dbReference type="NCBI Taxonomy" id="742725"/>
    <lineage>
        <taxon>Bacteria</taxon>
        <taxon>Pseudomonadati</taxon>
        <taxon>Bacteroidota</taxon>
        <taxon>Bacteroidia</taxon>
        <taxon>Bacteroidales</taxon>
        <taxon>Rikenellaceae</taxon>
        <taxon>Alistipes</taxon>
    </lineage>
</organism>
<dbReference type="PROSITE" id="PS51257">
    <property type="entry name" value="PROKAR_LIPOPROTEIN"/>
    <property type="match status" value="1"/>
</dbReference>
<accession>G5H9Y4</accession>
<keyword evidence="2" id="KW-0732">Signal</keyword>
<dbReference type="PATRIC" id="fig|742725.3.peg.1536"/>
<dbReference type="GO" id="GO:0050821">
    <property type="term" value="P:protein stabilization"/>
    <property type="evidence" value="ECO:0007669"/>
    <property type="project" value="TreeGrafter"/>
</dbReference>
<dbReference type="eggNOG" id="COG2825">
    <property type="taxonomic scope" value="Bacteria"/>
</dbReference>
<dbReference type="InterPro" id="IPR005632">
    <property type="entry name" value="Chaperone_Skp"/>
</dbReference>
<dbReference type="SUPFAM" id="SSF111384">
    <property type="entry name" value="OmpH-like"/>
    <property type="match status" value="1"/>
</dbReference>
<gene>
    <name evidence="4" type="ORF">HMPREF9450_01449</name>
</gene>
<evidence type="ECO:0000256" key="2">
    <source>
        <dbReference type="ARBA" id="ARBA00022729"/>
    </source>
</evidence>
<dbReference type="AlphaFoldDB" id="G5H9Y4"/>
<dbReference type="GO" id="GO:0051082">
    <property type="term" value="F:unfolded protein binding"/>
    <property type="evidence" value="ECO:0007669"/>
    <property type="project" value="InterPro"/>
</dbReference>
<dbReference type="InterPro" id="IPR024930">
    <property type="entry name" value="Skp_dom_sf"/>
</dbReference>
<evidence type="ECO:0000256" key="1">
    <source>
        <dbReference type="ARBA" id="ARBA00009091"/>
    </source>
</evidence>